<reference evidence="1 2" key="1">
    <citation type="submission" date="2012-10" db="EMBL/GenBank/DDBJ databases">
        <authorList>
            <person name="Zafar N."/>
            <person name="Inman J."/>
            <person name="Hall N."/>
            <person name="Lorenzi H."/>
            <person name="Caler E."/>
        </authorList>
    </citation>
    <scope>NUCLEOTIDE SEQUENCE [LARGE SCALE GENOMIC DNA]</scope>
    <source>
        <strain evidence="1 2">IP1</strain>
    </source>
</reference>
<keyword evidence="2" id="KW-1185">Reference proteome</keyword>
<gene>
    <name evidence="1" type="ORF">EIN_528980</name>
</gene>
<dbReference type="Proteomes" id="UP000014680">
    <property type="component" value="Unassembled WGS sequence"/>
</dbReference>
<dbReference type="RefSeq" id="XP_004184847.1">
    <property type="nucleotide sequence ID" value="XM_004184799.1"/>
</dbReference>
<evidence type="ECO:0000313" key="1">
    <source>
        <dbReference type="EMBL" id="ELP85501.1"/>
    </source>
</evidence>
<dbReference type="AlphaFoldDB" id="L7FKJ7"/>
<sequence length="130" mass="14311">CALNGERKCVKCRENSGFYLLNGNCVACDSTCKPNTCDSTTEFCSRCLLNYTITSPISKVCIKSSEFDSCCSKCAVDNARKCELCSSGKYPKESENYKCGYCDWSCGGMCNGSTGVYTSCSLNFLFFNYK</sequence>
<dbReference type="VEuPathDB" id="AmoebaDB:EIN_528980"/>
<proteinExistence type="predicted"/>
<organism evidence="1 2">
    <name type="scientific">Entamoeba invadens IP1</name>
    <dbReference type="NCBI Taxonomy" id="370355"/>
    <lineage>
        <taxon>Eukaryota</taxon>
        <taxon>Amoebozoa</taxon>
        <taxon>Evosea</taxon>
        <taxon>Archamoebae</taxon>
        <taxon>Mastigamoebida</taxon>
        <taxon>Entamoebidae</taxon>
        <taxon>Entamoeba</taxon>
    </lineage>
</organism>
<dbReference type="EMBL" id="KB207063">
    <property type="protein sequence ID" value="ELP85501.1"/>
    <property type="molecule type" value="Genomic_DNA"/>
</dbReference>
<accession>L7FKJ7</accession>
<dbReference type="GeneID" id="14884477"/>
<name>L7FKJ7_ENTIV</name>
<evidence type="ECO:0000313" key="2">
    <source>
        <dbReference type="Proteomes" id="UP000014680"/>
    </source>
</evidence>
<dbReference type="KEGG" id="eiv:EIN_528980"/>
<protein>
    <submittedName>
        <fullName evidence="1">Uncharacterized protein</fullName>
    </submittedName>
</protein>
<feature type="non-terminal residue" evidence="1">
    <location>
        <position position="1"/>
    </location>
</feature>
<dbReference type="OrthoDB" id="10011303at2759"/>